<dbReference type="Gene3D" id="2.60.120.620">
    <property type="entry name" value="q2cbj1_9rhob like domain"/>
    <property type="match status" value="1"/>
</dbReference>
<dbReference type="PANTHER" id="PTHR20883">
    <property type="entry name" value="PHYTANOYL-COA DIOXYGENASE DOMAIN CONTAINING 1"/>
    <property type="match status" value="1"/>
</dbReference>
<reference evidence="2" key="1">
    <citation type="submission" date="2023-10" db="EMBL/GenBank/DDBJ databases">
        <title>Genome assemblies of two species of porcelain crab, Petrolisthes cinctipes and Petrolisthes manimaculis (Anomura: Porcellanidae).</title>
        <authorList>
            <person name="Angst P."/>
        </authorList>
    </citation>
    <scope>NUCLEOTIDE SEQUENCE</scope>
    <source>
        <strain evidence="2">PB745_01</strain>
        <tissue evidence="2">Gill</tissue>
    </source>
</reference>
<name>A0AAE1FIW6_PETCI</name>
<keyword evidence="3" id="KW-1185">Reference proteome</keyword>
<proteinExistence type="predicted"/>
<dbReference type="InterPro" id="IPR008775">
    <property type="entry name" value="Phytyl_CoA_dOase-like"/>
</dbReference>
<dbReference type="SUPFAM" id="SSF51197">
    <property type="entry name" value="Clavaminate synthase-like"/>
    <property type="match status" value="1"/>
</dbReference>
<evidence type="ECO:0008006" key="4">
    <source>
        <dbReference type="Google" id="ProtNLM"/>
    </source>
</evidence>
<dbReference type="Proteomes" id="UP001286313">
    <property type="component" value="Unassembled WGS sequence"/>
</dbReference>
<evidence type="ECO:0000313" key="3">
    <source>
        <dbReference type="Proteomes" id="UP001286313"/>
    </source>
</evidence>
<dbReference type="Pfam" id="PF05721">
    <property type="entry name" value="PhyH"/>
    <property type="match status" value="1"/>
</dbReference>
<comment type="cofactor">
    <cofactor evidence="1">
        <name>Fe cation</name>
        <dbReference type="ChEBI" id="CHEBI:24875"/>
    </cofactor>
</comment>
<evidence type="ECO:0000256" key="1">
    <source>
        <dbReference type="ARBA" id="ARBA00001962"/>
    </source>
</evidence>
<comment type="caution">
    <text evidence="2">The sequence shown here is derived from an EMBL/GenBank/DDBJ whole genome shotgun (WGS) entry which is preliminary data.</text>
</comment>
<gene>
    <name evidence="2" type="ORF">Pcinc_020536</name>
</gene>
<organism evidence="2 3">
    <name type="scientific">Petrolisthes cinctipes</name>
    <name type="common">Flat porcelain crab</name>
    <dbReference type="NCBI Taxonomy" id="88211"/>
    <lineage>
        <taxon>Eukaryota</taxon>
        <taxon>Metazoa</taxon>
        <taxon>Ecdysozoa</taxon>
        <taxon>Arthropoda</taxon>
        <taxon>Crustacea</taxon>
        <taxon>Multicrustacea</taxon>
        <taxon>Malacostraca</taxon>
        <taxon>Eumalacostraca</taxon>
        <taxon>Eucarida</taxon>
        <taxon>Decapoda</taxon>
        <taxon>Pleocyemata</taxon>
        <taxon>Anomura</taxon>
        <taxon>Galatheoidea</taxon>
        <taxon>Porcellanidae</taxon>
        <taxon>Petrolisthes</taxon>
    </lineage>
</organism>
<dbReference type="PANTHER" id="PTHR20883:SF51">
    <property type="entry name" value="PHYTANOYL-COA HYDROXYLASE"/>
    <property type="match status" value="1"/>
</dbReference>
<dbReference type="EMBL" id="JAWQEG010002096">
    <property type="protein sequence ID" value="KAK3874516.1"/>
    <property type="molecule type" value="Genomic_DNA"/>
</dbReference>
<evidence type="ECO:0000313" key="2">
    <source>
        <dbReference type="EMBL" id="KAK3874516.1"/>
    </source>
</evidence>
<accession>A0AAE1FIW6</accession>
<dbReference type="AlphaFoldDB" id="A0AAE1FIW6"/>
<sequence length="294" mass="33935">MATAEFFHDGGDWKVTEAMKEAYKNDGFVIVRNLLNKTEVEKVREAVEGNSDLHSHAYSRDDGKNRRSKVVLWNHAGNDITGMLARMERVAGTMEQLMDGEVYHYHSKLMMKDAHTGGRHMWHQDYGYWYKNGCLYPDMGSVFIPIDDCTRENSCLQVLRSSHHLGRIDHVRVGEQLGADLERVEQAKKHLDHMYVEMTAGDALFFHCNLLHTSDQNHSSHRRWVFIVAFNKRSNNPYIEHHHPCYTPMVKVGYPCLLYRPLARDVCTALGGKTKGPLWSVESWVQSHRVQLVQ</sequence>
<protein>
    <recommendedName>
        <fullName evidence="4">Phytanoyl-CoA dioxygenase family protein</fullName>
    </recommendedName>
</protein>